<evidence type="ECO:0000256" key="2">
    <source>
        <dbReference type="ARBA" id="ARBA00047899"/>
    </source>
</evidence>
<proteinExistence type="predicted"/>
<dbReference type="Pfam" id="PF01636">
    <property type="entry name" value="APH"/>
    <property type="match status" value="1"/>
</dbReference>
<dbReference type="InterPro" id="IPR008266">
    <property type="entry name" value="Tyr_kinase_AS"/>
</dbReference>
<comment type="caution">
    <text evidence="5">The sequence shown here is derived from an EMBL/GenBank/DDBJ whole genome shotgun (WGS) entry which is preliminary data.</text>
</comment>
<dbReference type="GO" id="GO:0004674">
    <property type="term" value="F:protein serine/threonine kinase activity"/>
    <property type="evidence" value="ECO:0007669"/>
    <property type="project" value="UniProtKB-EC"/>
</dbReference>
<evidence type="ECO:0000256" key="3">
    <source>
        <dbReference type="ARBA" id="ARBA00048679"/>
    </source>
</evidence>
<dbReference type="InterPro" id="IPR051678">
    <property type="entry name" value="AGP_Transferase"/>
</dbReference>
<reference evidence="5" key="2">
    <citation type="submission" date="2023-05" db="EMBL/GenBank/DDBJ databases">
        <authorList>
            <consortium name="Lawrence Berkeley National Laboratory"/>
            <person name="Steindorff A."/>
            <person name="Hensen N."/>
            <person name="Bonometti L."/>
            <person name="Westerberg I."/>
            <person name="Brannstrom I.O."/>
            <person name="Guillou S."/>
            <person name="Cros-Aarteil S."/>
            <person name="Calhoun S."/>
            <person name="Haridas S."/>
            <person name="Kuo A."/>
            <person name="Mondo S."/>
            <person name="Pangilinan J."/>
            <person name="Riley R."/>
            <person name="Labutti K."/>
            <person name="Andreopoulos B."/>
            <person name="Lipzen A."/>
            <person name="Chen C."/>
            <person name="Yanf M."/>
            <person name="Daum C."/>
            <person name="Ng V."/>
            <person name="Clum A."/>
            <person name="Ohm R."/>
            <person name="Martin F."/>
            <person name="Silar P."/>
            <person name="Natvig D."/>
            <person name="Lalanne C."/>
            <person name="Gautier V."/>
            <person name="Ament-Velasquez S.L."/>
            <person name="Kruys A."/>
            <person name="Hutchinson M.I."/>
            <person name="Powell A.J."/>
            <person name="Barry K."/>
            <person name="Miller A.N."/>
            <person name="Grigoriev I.V."/>
            <person name="Debuchy R."/>
            <person name="Gladieux P."/>
            <person name="Thoren M.H."/>
            <person name="Johannesson H."/>
        </authorList>
    </citation>
    <scope>NUCLEOTIDE SEQUENCE</scope>
    <source>
        <strain evidence="5">CBS 990.96</strain>
    </source>
</reference>
<gene>
    <name evidence="5" type="ORF">QBC38DRAFT_523652</name>
</gene>
<sequence>MNQLDLSPDECLLSTIFPEHQPTTTHIILQDFYKCVFKAHFEGRSHQIVRLETIPESDGGEGACHQFRAVAAIQKLAAAQIPPLVPNVFRIGVAVNAEGRQFEFSVMEFVDGVTLQDAWGAMSQENRHSVVADVVGALEKLHSLRLADVEYDILRELDIIDKSARTIGGPLIGFLNDGAALLKALPYPVYFDDLSSITITKSDMDEWVHSAVLCHNDLTPRNLILRRQLKANTAANGSPTTHNYELAAIIDWELAGFYSPSYEIALQDTYLSAGNRHLSFYLLLKGSMKELVPMSQAQARLLQAVELIFESRERKLLSGTNVPAHIRKRFIERLQLHRDPHPYIGWTRGLPDDGTGAAPFEMSEKEADELEDEVIEEMMKRRQSNKVKGT</sequence>
<dbReference type="Proteomes" id="UP001301958">
    <property type="component" value="Unassembled WGS sequence"/>
</dbReference>
<dbReference type="Gene3D" id="3.90.1200.10">
    <property type="match status" value="1"/>
</dbReference>
<evidence type="ECO:0000313" key="5">
    <source>
        <dbReference type="EMBL" id="KAK4221073.1"/>
    </source>
</evidence>
<dbReference type="EC" id="2.7.11.1" evidence="1"/>
<accession>A0AAN6YKR5</accession>
<comment type="catalytic activity">
    <reaction evidence="3">
        <text>L-seryl-[protein] + ATP = O-phospho-L-seryl-[protein] + ADP + H(+)</text>
        <dbReference type="Rhea" id="RHEA:17989"/>
        <dbReference type="Rhea" id="RHEA-COMP:9863"/>
        <dbReference type="Rhea" id="RHEA-COMP:11604"/>
        <dbReference type="ChEBI" id="CHEBI:15378"/>
        <dbReference type="ChEBI" id="CHEBI:29999"/>
        <dbReference type="ChEBI" id="CHEBI:30616"/>
        <dbReference type="ChEBI" id="CHEBI:83421"/>
        <dbReference type="ChEBI" id="CHEBI:456216"/>
        <dbReference type="EC" id="2.7.11.1"/>
    </reaction>
</comment>
<comment type="catalytic activity">
    <reaction evidence="2">
        <text>L-threonyl-[protein] + ATP = O-phospho-L-threonyl-[protein] + ADP + H(+)</text>
        <dbReference type="Rhea" id="RHEA:46608"/>
        <dbReference type="Rhea" id="RHEA-COMP:11060"/>
        <dbReference type="Rhea" id="RHEA-COMP:11605"/>
        <dbReference type="ChEBI" id="CHEBI:15378"/>
        <dbReference type="ChEBI" id="CHEBI:30013"/>
        <dbReference type="ChEBI" id="CHEBI:30616"/>
        <dbReference type="ChEBI" id="CHEBI:61977"/>
        <dbReference type="ChEBI" id="CHEBI:456216"/>
        <dbReference type="EC" id="2.7.11.1"/>
    </reaction>
</comment>
<dbReference type="SUPFAM" id="SSF56112">
    <property type="entry name" value="Protein kinase-like (PK-like)"/>
    <property type="match status" value="1"/>
</dbReference>
<dbReference type="EMBL" id="MU865589">
    <property type="protein sequence ID" value="KAK4221073.1"/>
    <property type="molecule type" value="Genomic_DNA"/>
</dbReference>
<protein>
    <recommendedName>
        <fullName evidence="1">non-specific serine/threonine protein kinase</fullName>
        <ecNumber evidence="1">2.7.11.1</ecNumber>
    </recommendedName>
</protein>
<evidence type="ECO:0000259" key="4">
    <source>
        <dbReference type="Pfam" id="PF01636"/>
    </source>
</evidence>
<feature type="domain" description="Aminoglycoside phosphotransferase" evidence="4">
    <location>
        <begin position="64"/>
        <end position="265"/>
    </location>
</feature>
<keyword evidence="6" id="KW-1185">Reference proteome</keyword>
<reference evidence="5" key="1">
    <citation type="journal article" date="2023" name="Mol. Phylogenet. Evol.">
        <title>Genome-scale phylogeny and comparative genomics of the fungal order Sordariales.</title>
        <authorList>
            <person name="Hensen N."/>
            <person name="Bonometti L."/>
            <person name="Westerberg I."/>
            <person name="Brannstrom I.O."/>
            <person name="Guillou S."/>
            <person name="Cros-Aarteil S."/>
            <person name="Calhoun S."/>
            <person name="Haridas S."/>
            <person name="Kuo A."/>
            <person name="Mondo S."/>
            <person name="Pangilinan J."/>
            <person name="Riley R."/>
            <person name="LaButti K."/>
            <person name="Andreopoulos B."/>
            <person name="Lipzen A."/>
            <person name="Chen C."/>
            <person name="Yan M."/>
            <person name="Daum C."/>
            <person name="Ng V."/>
            <person name="Clum A."/>
            <person name="Steindorff A."/>
            <person name="Ohm R.A."/>
            <person name="Martin F."/>
            <person name="Silar P."/>
            <person name="Natvig D.O."/>
            <person name="Lalanne C."/>
            <person name="Gautier V."/>
            <person name="Ament-Velasquez S.L."/>
            <person name="Kruys A."/>
            <person name="Hutchinson M.I."/>
            <person name="Powell A.J."/>
            <person name="Barry K."/>
            <person name="Miller A.N."/>
            <person name="Grigoriev I.V."/>
            <person name="Debuchy R."/>
            <person name="Gladieux P."/>
            <person name="Hiltunen Thoren M."/>
            <person name="Johannesson H."/>
        </authorList>
    </citation>
    <scope>NUCLEOTIDE SEQUENCE</scope>
    <source>
        <strain evidence="5">CBS 990.96</strain>
    </source>
</reference>
<name>A0AAN6YKR5_9PEZI</name>
<dbReference type="InterPro" id="IPR002575">
    <property type="entry name" value="Aminoglycoside_PTrfase"/>
</dbReference>
<evidence type="ECO:0000313" key="6">
    <source>
        <dbReference type="Proteomes" id="UP001301958"/>
    </source>
</evidence>
<dbReference type="AlphaFoldDB" id="A0AAN6YKR5"/>
<evidence type="ECO:0000256" key="1">
    <source>
        <dbReference type="ARBA" id="ARBA00012513"/>
    </source>
</evidence>
<dbReference type="InterPro" id="IPR011009">
    <property type="entry name" value="Kinase-like_dom_sf"/>
</dbReference>
<dbReference type="PANTHER" id="PTHR21310:SF39">
    <property type="entry name" value="AMINOGLYCOSIDE PHOSPHOTRANSFERASE DOMAIN-CONTAINING PROTEIN"/>
    <property type="match status" value="1"/>
</dbReference>
<dbReference type="PROSITE" id="PS00109">
    <property type="entry name" value="PROTEIN_KINASE_TYR"/>
    <property type="match status" value="1"/>
</dbReference>
<organism evidence="5 6">
    <name type="scientific">Podospora fimiseda</name>
    <dbReference type="NCBI Taxonomy" id="252190"/>
    <lineage>
        <taxon>Eukaryota</taxon>
        <taxon>Fungi</taxon>
        <taxon>Dikarya</taxon>
        <taxon>Ascomycota</taxon>
        <taxon>Pezizomycotina</taxon>
        <taxon>Sordariomycetes</taxon>
        <taxon>Sordariomycetidae</taxon>
        <taxon>Sordariales</taxon>
        <taxon>Podosporaceae</taxon>
        <taxon>Podospora</taxon>
    </lineage>
</organism>
<dbReference type="PANTHER" id="PTHR21310">
    <property type="entry name" value="AMINOGLYCOSIDE PHOSPHOTRANSFERASE-RELATED-RELATED"/>
    <property type="match status" value="1"/>
</dbReference>